<dbReference type="Proteomes" id="UP000320735">
    <property type="component" value="Unassembled WGS sequence"/>
</dbReference>
<reference evidence="6 7" key="1">
    <citation type="submission" date="2019-02" db="EMBL/GenBank/DDBJ databases">
        <title>Deep-cultivation of Planctomycetes and their phenomic and genomic characterization uncovers novel biology.</title>
        <authorList>
            <person name="Wiegand S."/>
            <person name="Jogler M."/>
            <person name="Boedeker C."/>
            <person name="Pinto D."/>
            <person name="Vollmers J."/>
            <person name="Rivas-Marin E."/>
            <person name="Kohn T."/>
            <person name="Peeters S.H."/>
            <person name="Heuer A."/>
            <person name="Rast P."/>
            <person name="Oberbeckmann S."/>
            <person name="Bunk B."/>
            <person name="Jeske O."/>
            <person name="Meyerdierks A."/>
            <person name="Storesund J.E."/>
            <person name="Kallscheuer N."/>
            <person name="Luecker S."/>
            <person name="Lage O.M."/>
            <person name="Pohl T."/>
            <person name="Merkel B.J."/>
            <person name="Hornburger P."/>
            <person name="Mueller R.-W."/>
            <person name="Bruemmer F."/>
            <person name="Labrenz M."/>
            <person name="Spormann A.M."/>
            <person name="Op Den Camp H."/>
            <person name="Overmann J."/>
            <person name="Amann R."/>
            <person name="Jetten M.S.M."/>
            <person name="Mascher T."/>
            <person name="Medema M.H."/>
            <person name="Devos D.P."/>
            <person name="Kaster A.-K."/>
            <person name="Ovreas L."/>
            <person name="Rohde M."/>
            <person name="Galperin M.Y."/>
            <person name="Jogler C."/>
        </authorList>
    </citation>
    <scope>NUCLEOTIDE SEQUENCE [LARGE SCALE GENOMIC DNA]</scope>
    <source>
        <strain evidence="6 7">CA54</strain>
    </source>
</reference>
<dbReference type="SUPFAM" id="SSF53720">
    <property type="entry name" value="ALDH-like"/>
    <property type="match status" value="1"/>
</dbReference>
<dbReference type="InterPro" id="IPR016163">
    <property type="entry name" value="Ald_DH_C"/>
</dbReference>
<name>A0A5C6BQB9_9PLAN</name>
<evidence type="ECO:0000256" key="4">
    <source>
        <dbReference type="ARBA" id="ARBA00023027"/>
    </source>
</evidence>
<evidence type="ECO:0000313" key="7">
    <source>
        <dbReference type="Proteomes" id="UP000320735"/>
    </source>
</evidence>
<comment type="similarity">
    <text evidence="1">Belongs to the aldehyde dehydrogenase family.</text>
</comment>
<accession>A0A5C6BQB9</accession>
<evidence type="ECO:0000256" key="1">
    <source>
        <dbReference type="ARBA" id="ARBA00009986"/>
    </source>
</evidence>
<evidence type="ECO:0000256" key="2">
    <source>
        <dbReference type="ARBA" id="ARBA00013048"/>
    </source>
</evidence>
<keyword evidence="3 6" id="KW-0560">Oxidoreductase</keyword>
<dbReference type="InterPro" id="IPR010061">
    <property type="entry name" value="MeMal-semiAld_DH"/>
</dbReference>
<dbReference type="RefSeq" id="WP_146371711.1">
    <property type="nucleotide sequence ID" value="NZ_SJPP01000001.1"/>
</dbReference>
<dbReference type="InterPro" id="IPR016161">
    <property type="entry name" value="Ald_DH/histidinol_DH"/>
</dbReference>
<dbReference type="InterPro" id="IPR016162">
    <property type="entry name" value="Ald_DH_N"/>
</dbReference>
<protein>
    <recommendedName>
        <fullName evidence="2">methylmalonate-semialdehyde dehydrogenase (CoA acylating)</fullName>
        <ecNumber evidence="2">1.2.1.27</ecNumber>
    </recommendedName>
</protein>
<evidence type="ECO:0000259" key="5">
    <source>
        <dbReference type="Pfam" id="PF00171"/>
    </source>
</evidence>
<evidence type="ECO:0000256" key="3">
    <source>
        <dbReference type="ARBA" id="ARBA00023002"/>
    </source>
</evidence>
<dbReference type="OrthoDB" id="4503395at2"/>
<dbReference type="NCBIfam" id="TIGR01722">
    <property type="entry name" value="MMSDH"/>
    <property type="match status" value="1"/>
</dbReference>
<dbReference type="GO" id="GO:0004491">
    <property type="term" value="F:methylmalonate-semialdehyde dehydrogenase (acylating, NAD) activity"/>
    <property type="evidence" value="ECO:0007669"/>
    <property type="project" value="UniProtKB-EC"/>
</dbReference>
<sequence length="493" mass="52321">MSYAVRNLIADTWCDADGEQAVPVWNPSLGIELAQTPLQGPEIVGRAVEAAAAAFPSWSTTPPLERARLFFRFHELLKRDFEQLSQLVSLENGKTLDEARGEVQRGMEVVEFACGGPSLLMGQCLENVAGHLDGKTIRQPLGVCAGISPFNFPVMVPMWIFPIALVCGNTFILKPSERVPLAAQRLAELLLEAGLPPGVFNLLHGGREVVEALATHPGIAAISFVGSSAVARDVYQLATSHNKRCQAGGGAKNFTVVLPDADPQSVARAVIGSSFGCAGQRCMASSVLVGVGARITEHLDCLNELTAAIKVGRTDIAGDTEMGPVVGPEAQSRIQAAINHAEAGGGTVTVDGRGSQVAEAPNGFFVGPTIIENAPPETNLLQHEVFGPVLAVERVEQLEDAIGLANRSQFGNGAVIFTANGNAAREFASRVNCGMVGINVGVPAPTALFPFNGWHGSFFGDLHMQGSEGVQFFTQQKVILSRWENFGHRNQGW</sequence>
<keyword evidence="7" id="KW-1185">Reference proteome</keyword>
<dbReference type="FunFam" id="3.40.605.10:FF:000003">
    <property type="entry name" value="Methylmalonate-semialdehyde dehydrogenase [acylating]"/>
    <property type="match status" value="1"/>
</dbReference>
<comment type="caution">
    <text evidence="6">The sequence shown here is derived from an EMBL/GenBank/DDBJ whole genome shotgun (WGS) entry which is preliminary data.</text>
</comment>
<dbReference type="Pfam" id="PF00171">
    <property type="entry name" value="Aldedh"/>
    <property type="match status" value="1"/>
</dbReference>
<dbReference type="GO" id="GO:0006574">
    <property type="term" value="P:L-valine catabolic process"/>
    <property type="evidence" value="ECO:0007669"/>
    <property type="project" value="TreeGrafter"/>
</dbReference>
<dbReference type="EC" id="1.2.1.27" evidence="2"/>
<dbReference type="EMBL" id="SJPP01000001">
    <property type="protein sequence ID" value="TWU14403.1"/>
    <property type="molecule type" value="Genomic_DNA"/>
</dbReference>
<dbReference type="Gene3D" id="3.40.309.10">
    <property type="entry name" value="Aldehyde Dehydrogenase, Chain A, domain 2"/>
    <property type="match status" value="1"/>
</dbReference>
<gene>
    <name evidence="6" type="primary">mmsA</name>
    <name evidence="6" type="ORF">CA54_32490</name>
</gene>
<dbReference type="PANTHER" id="PTHR43866">
    <property type="entry name" value="MALONATE-SEMIALDEHYDE DEHYDROGENASE"/>
    <property type="match status" value="1"/>
</dbReference>
<dbReference type="FunFam" id="3.40.309.10:FF:000002">
    <property type="entry name" value="Methylmalonate-semialdehyde dehydrogenase (Acylating)"/>
    <property type="match status" value="1"/>
</dbReference>
<proteinExistence type="inferred from homology"/>
<dbReference type="InterPro" id="IPR015590">
    <property type="entry name" value="Aldehyde_DH_dom"/>
</dbReference>
<dbReference type="PROSITE" id="PS00070">
    <property type="entry name" value="ALDEHYDE_DEHYDR_CYS"/>
    <property type="match status" value="1"/>
</dbReference>
<dbReference type="PANTHER" id="PTHR43866:SF3">
    <property type="entry name" value="METHYLMALONATE-SEMIALDEHYDE DEHYDROGENASE [ACYLATING], MITOCHONDRIAL"/>
    <property type="match status" value="1"/>
</dbReference>
<dbReference type="CDD" id="cd07085">
    <property type="entry name" value="ALDH_F6_MMSDH"/>
    <property type="match status" value="1"/>
</dbReference>
<dbReference type="AlphaFoldDB" id="A0A5C6BQB9"/>
<dbReference type="Gene3D" id="3.40.605.10">
    <property type="entry name" value="Aldehyde Dehydrogenase, Chain A, domain 1"/>
    <property type="match status" value="1"/>
</dbReference>
<dbReference type="GO" id="GO:0006210">
    <property type="term" value="P:thymine catabolic process"/>
    <property type="evidence" value="ECO:0007669"/>
    <property type="project" value="TreeGrafter"/>
</dbReference>
<evidence type="ECO:0000313" key="6">
    <source>
        <dbReference type="EMBL" id="TWU14403.1"/>
    </source>
</evidence>
<dbReference type="InterPro" id="IPR016160">
    <property type="entry name" value="Ald_DH_CS_CYS"/>
</dbReference>
<feature type="domain" description="Aldehyde dehydrogenase" evidence="5">
    <location>
        <begin position="13"/>
        <end position="479"/>
    </location>
</feature>
<keyword evidence="4" id="KW-0520">NAD</keyword>
<organism evidence="6 7">
    <name type="scientific">Symmachiella macrocystis</name>
    <dbReference type="NCBI Taxonomy" id="2527985"/>
    <lineage>
        <taxon>Bacteria</taxon>
        <taxon>Pseudomonadati</taxon>
        <taxon>Planctomycetota</taxon>
        <taxon>Planctomycetia</taxon>
        <taxon>Planctomycetales</taxon>
        <taxon>Planctomycetaceae</taxon>
        <taxon>Symmachiella</taxon>
    </lineage>
</organism>